<dbReference type="GO" id="GO:0070291">
    <property type="term" value="P:N-acylethanolamine metabolic process"/>
    <property type="evidence" value="ECO:0007669"/>
    <property type="project" value="TreeGrafter"/>
</dbReference>
<dbReference type="OMA" id="EPPERWR"/>
<dbReference type="AlphaFoldDB" id="A0A9Q8PB59"/>
<accession>A0A9Q8PB59</accession>
<dbReference type="GO" id="GO:0070292">
    <property type="term" value="P:N-acylphosphatidylethanolamine metabolic process"/>
    <property type="evidence" value="ECO:0007669"/>
    <property type="project" value="TreeGrafter"/>
</dbReference>
<gene>
    <name evidence="3" type="ORF">CLAFUR5_06913</name>
</gene>
<organism evidence="3 4">
    <name type="scientific">Passalora fulva</name>
    <name type="common">Tomato leaf mold</name>
    <name type="synonym">Cladosporium fulvum</name>
    <dbReference type="NCBI Taxonomy" id="5499"/>
    <lineage>
        <taxon>Eukaryota</taxon>
        <taxon>Fungi</taxon>
        <taxon>Dikarya</taxon>
        <taxon>Ascomycota</taxon>
        <taxon>Pezizomycotina</taxon>
        <taxon>Dothideomycetes</taxon>
        <taxon>Dothideomycetidae</taxon>
        <taxon>Mycosphaerellales</taxon>
        <taxon>Mycosphaerellaceae</taxon>
        <taxon>Fulvia</taxon>
    </lineage>
</organism>
<feature type="region of interest" description="Disordered" evidence="1">
    <location>
        <begin position="1"/>
        <end position="37"/>
    </location>
</feature>
<dbReference type="EMBL" id="CP090168">
    <property type="protein sequence ID" value="UJO19228.1"/>
    <property type="molecule type" value="Genomic_DNA"/>
</dbReference>
<dbReference type="Pfam" id="PF12706">
    <property type="entry name" value="Lactamase_B_2"/>
    <property type="match status" value="1"/>
</dbReference>
<dbReference type="PANTHER" id="PTHR15032:SF4">
    <property type="entry name" value="N-ACYL-PHOSPHATIDYLETHANOLAMINE-HYDROLYZING PHOSPHOLIPASE D"/>
    <property type="match status" value="1"/>
</dbReference>
<dbReference type="InterPro" id="IPR001279">
    <property type="entry name" value="Metallo-B-lactamas"/>
</dbReference>
<dbReference type="GO" id="GO:0070290">
    <property type="term" value="F:N-acylphosphatidylethanolamine-specific phospholipase D activity"/>
    <property type="evidence" value="ECO:0007669"/>
    <property type="project" value="TreeGrafter"/>
</dbReference>
<reference evidence="3" key="1">
    <citation type="submission" date="2021-12" db="EMBL/GenBank/DDBJ databases">
        <authorList>
            <person name="Zaccaron A."/>
            <person name="Stergiopoulos I."/>
        </authorList>
    </citation>
    <scope>NUCLEOTIDE SEQUENCE</scope>
    <source>
        <strain evidence="3">Race5_Kim</strain>
    </source>
</reference>
<evidence type="ECO:0000259" key="2">
    <source>
        <dbReference type="Pfam" id="PF12706"/>
    </source>
</evidence>
<keyword evidence="3" id="KW-0378">Hydrolase</keyword>
<proteinExistence type="predicted"/>
<dbReference type="InterPro" id="IPR036866">
    <property type="entry name" value="RibonucZ/Hydroxyglut_hydro"/>
</dbReference>
<dbReference type="Gene3D" id="3.60.15.10">
    <property type="entry name" value="Ribonuclease Z/Hydroxyacylglutathione hydrolase-like"/>
    <property type="match status" value="1"/>
</dbReference>
<evidence type="ECO:0000313" key="3">
    <source>
        <dbReference type="EMBL" id="UJO19228.1"/>
    </source>
</evidence>
<dbReference type="SUPFAM" id="SSF56281">
    <property type="entry name" value="Metallo-hydrolase/oxidoreductase"/>
    <property type="match status" value="1"/>
</dbReference>
<dbReference type="OrthoDB" id="332863at2759"/>
<keyword evidence="4" id="KW-1185">Reference proteome</keyword>
<reference evidence="3" key="2">
    <citation type="journal article" date="2022" name="Microb. Genom.">
        <title>A chromosome-scale genome assembly of the tomato pathogen Cladosporium fulvum reveals a compartmentalized genome architecture and the presence of a dispensable chromosome.</title>
        <authorList>
            <person name="Zaccaron A.Z."/>
            <person name="Chen L.H."/>
            <person name="Samaras A."/>
            <person name="Stergiopoulos I."/>
        </authorList>
    </citation>
    <scope>NUCLEOTIDE SEQUENCE</scope>
    <source>
        <strain evidence="3">Race5_Kim</strain>
    </source>
</reference>
<evidence type="ECO:0000313" key="4">
    <source>
        <dbReference type="Proteomes" id="UP000756132"/>
    </source>
</evidence>
<dbReference type="GeneID" id="71986791"/>
<dbReference type="KEGG" id="ffu:CLAFUR5_06913"/>
<evidence type="ECO:0000256" key="1">
    <source>
        <dbReference type="SAM" id="MobiDB-lite"/>
    </source>
</evidence>
<protein>
    <submittedName>
        <fullName evidence="3">Metal-dependent hydrolase lscR</fullName>
    </submittedName>
</protein>
<dbReference type="Proteomes" id="UP000756132">
    <property type="component" value="Chromosome 6"/>
</dbReference>
<dbReference type="GO" id="GO:0005737">
    <property type="term" value="C:cytoplasm"/>
    <property type="evidence" value="ECO:0007669"/>
    <property type="project" value="TreeGrafter"/>
</dbReference>
<dbReference type="RefSeq" id="XP_047763594.1">
    <property type="nucleotide sequence ID" value="XM_047906061.1"/>
</dbReference>
<feature type="domain" description="Metallo-beta-lactamase" evidence="2">
    <location>
        <begin position="118"/>
        <end position="338"/>
    </location>
</feature>
<sequence length="399" mass="43935">MATISTVKVTELPSRTPDPTTARAHHVSPPGTGFKNPWPSFQENERFAGFKLKFGSHPEKDFVPVPEGPNGTRSDQLVKVVRPTWGFEQKDKLRATWLGHAGFLVETPAAHGCERGVRILFDAVFSERTSPISFAGPKRYTPPPCKIEELPDVDIICISHNHYDHLDIHTVTPLYQKLKGKVHFVAGLNSKDWYLQTVGCTADEVTELDWWESRRFGIDGVGSVELTCTPAQHFSGRTLWDHGHALWCSYVIKTPETTTSSPKSLYFAGDTAYKSLKADSACPAFEQIGQTLGPFDLAMLPIGLFSPPEFMSAIHAHPEQTLEIHKAVRSKLSIGMHYGTVRGGLSGTFEPVTDPPRRWRETAQKEGMWAGGGVEGDGEEVDTKKGSCGLCHVGETVAV</sequence>
<name>A0A9Q8PB59_PASFU</name>
<dbReference type="PANTHER" id="PTHR15032">
    <property type="entry name" value="N-ACYL-PHOSPHATIDYLETHANOLAMINE-HYDROLYZING PHOSPHOLIPASE D"/>
    <property type="match status" value="1"/>
</dbReference>